<evidence type="ECO:0000256" key="5">
    <source>
        <dbReference type="ARBA" id="ARBA00023139"/>
    </source>
</evidence>
<keyword evidence="6 8" id="KW-0998">Cell outer membrane</keyword>
<dbReference type="PATRIC" id="fig|1432657.3.peg.1793"/>
<keyword evidence="3" id="KW-0732">Signal</keyword>
<dbReference type="Proteomes" id="UP000019148">
    <property type="component" value="Unassembled WGS sequence"/>
</dbReference>
<evidence type="ECO:0000313" key="10">
    <source>
        <dbReference type="EMBL" id="ETZ17157.1"/>
    </source>
</evidence>
<comment type="subcellular location">
    <subcellularLocation>
        <location evidence="2 8">Cell outer membrane</location>
        <topology evidence="2 8">Lipid-anchor</topology>
    </subcellularLocation>
</comment>
<dbReference type="GO" id="GO:0009279">
    <property type="term" value="C:cell outer membrane"/>
    <property type="evidence" value="ECO:0007669"/>
    <property type="project" value="UniProtKB-SubCell"/>
</dbReference>
<feature type="region of interest" description="Disordered" evidence="9">
    <location>
        <begin position="1"/>
        <end position="22"/>
    </location>
</feature>
<dbReference type="Pfam" id="PF00921">
    <property type="entry name" value="Lipoprotein_2"/>
    <property type="match status" value="1"/>
</dbReference>
<organism evidence="10 11">
    <name type="scientific">Borrelia duttonii CR2A</name>
    <dbReference type="NCBI Taxonomy" id="1432657"/>
    <lineage>
        <taxon>Bacteria</taxon>
        <taxon>Pseudomonadati</taxon>
        <taxon>Spirochaetota</taxon>
        <taxon>Spirochaetia</taxon>
        <taxon>Spirochaetales</taxon>
        <taxon>Borreliaceae</taxon>
        <taxon>Borrelia</taxon>
    </lineage>
</organism>
<evidence type="ECO:0000256" key="6">
    <source>
        <dbReference type="ARBA" id="ARBA00023237"/>
    </source>
</evidence>
<comment type="caution">
    <text evidence="10">The sequence shown here is derived from an EMBL/GenBank/DDBJ whole genome shotgun (WGS) entry which is preliminary data.</text>
</comment>
<dbReference type="InterPro" id="IPR000680">
    <property type="entry name" value="Borrelia_lipo"/>
</dbReference>
<evidence type="ECO:0000256" key="7">
    <source>
        <dbReference type="ARBA" id="ARBA00023288"/>
    </source>
</evidence>
<name>W6TEX0_9SPIR</name>
<accession>W6TEX0</accession>
<gene>
    <name evidence="10" type="ORF">BDCR2A_01923</name>
</gene>
<dbReference type="EMBL" id="AZIT01000091">
    <property type="protein sequence ID" value="ETZ17157.1"/>
    <property type="molecule type" value="Genomic_DNA"/>
</dbReference>
<evidence type="ECO:0000313" key="11">
    <source>
        <dbReference type="Proteomes" id="UP000019148"/>
    </source>
</evidence>
<sequence>MVLKNGAGDPNATKTAEEQQKSIDKLLGEKTNGGTERQAVASATIGAVIGVDILQAIANSAEAGTGEIEIEEAKNTAEISASKKEDNKGFGVDSVKKRCGNSSWYSFESNGKGW</sequence>
<evidence type="ECO:0000256" key="1">
    <source>
        <dbReference type="ARBA" id="ARBA00003932"/>
    </source>
</evidence>
<evidence type="ECO:0000256" key="8">
    <source>
        <dbReference type="RuleBase" id="RU363105"/>
    </source>
</evidence>
<evidence type="ECO:0000256" key="4">
    <source>
        <dbReference type="ARBA" id="ARBA00023136"/>
    </source>
</evidence>
<proteinExistence type="predicted"/>
<keyword evidence="5 8" id="KW-0564">Palmitate</keyword>
<dbReference type="SUPFAM" id="SSF74748">
    <property type="entry name" value="Variable surface antigen VlsE"/>
    <property type="match status" value="1"/>
</dbReference>
<evidence type="ECO:0000256" key="9">
    <source>
        <dbReference type="SAM" id="MobiDB-lite"/>
    </source>
</evidence>
<evidence type="ECO:0000256" key="2">
    <source>
        <dbReference type="ARBA" id="ARBA00004459"/>
    </source>
</evidence>
<reference evidence="10 11" key="1">
    <citation type="submission" date="2013-12" db="EMBL/GenBank/DDBJ databases">
        <title>Comparative genomics of relapsing fever spirochetes.</title>
        <authorList>
            <person name="Schwan T.G."/>
            <person name="Raffel S.J."/>
            <person name="Porcella S.F."/>
        </authorList>
    </citation>
    <scope>NUCLEOTIDE SEQUENCE [LARGE SCALE GENOMIC DNA]</scope>
    <source>
        <strain evidence="10 11">CR2A</strain>
    </source>
</reference>
<dbReference type="AlphaFoldDB" id="W6TEX0"/>
<protein>
    <recommendedName>
        <fullName evidence="8">Variable large protein</fullName>
    </recommendedName>
</protein>
<keyword evidence="7 8" id="KW-0449">Lipoprotein</keyword>
<evidence type="ECO:0000256" key="3">
    <source>
        <dbReference type="ARBA" id="ARBA00022729"/>
    </source>
</evidence>
<comment type="function">
    <text evidence="1 8">The Vlp and Vsp proteins are antigenically distinct proteins, only one vlp or vsp gene is transcriptionally active at any one time. Switching between these genes is a mechanism of host immune response evasion.</text>
</comment>
<keyword evidence="4 8" id="KW-0472">Membrane</keyword>